<evidence type="ECO:0000256" key="2">
    <source>
        <dbReference type="ARBA" id="ARBA00022438"/>
    </source>
</evidence>
<dbReference type="SUPFAM" id="SSF55920">
    <property type="entry name" value="Creatinase/aminopeptidase"/>
    <property type="match status" value="1"/>
</dbReference>
<sequence>MVKAKTNQELTKMRKAGIIVALAHRAASAAMQPGITTQELDRIIENVILENGATPSFKGLYGFPAAACISINSVVVHGIPGDTVLCDGDIVSVDIGACYQGYHGDSAWTYGVGKLSEEDQRLMRVSEESLYEGLKMARAGNHLTDISHAIGEYVFTHGYSIPRDYAGHGIGTSVHEDPTVPNFGPAGRGILLQEGMTLAVEPMVHAGKPQTRMLKDGWGVVTRDGSKAAHFEHTIVITNRGYEILTTLNKEERPDNG</sequence>
<organism evidence="9 13">
    <name type="scientific">Clostridium innocuum</name>
    <dbReference type="NCBI Taxonomy" id="1522"/>
    <lineage>
        <taxon>Bacteria</taxon>
        <taxon>Bacillati</taxon>
        <taxon>Bacillota</taxon>
        <taxon>Clostridia</taxon>
        <taxon>Eubacteriales</taxon>
        <taxon>Clostridiaceae</taxon>
        <taxon>Clostridium</taxon>
    </lineage>
</organism>
<dbReference type="Proteomes" id="UP000604383">
    <property type="component" value="Unassembled WGS sequence"/>
</dbReference>
<name>A0A099I4U6_CLOIN</name>
<evidence type="ECO:0000256" key="6">
    <source>
        <dbReference type="HAMAP-Rule" id="MF_01974"/>
    </source>
</evidence>
<evidence type="ECO:0000259" key="8">
    <source>
        <dbReference type="Pfam" id="PF00557"/>
    </source>
</evidence>
<dbReference type="AlphaFoldDB" id="A0A099I4U6"/>
<dbReference type="HAMAP" id="MF_01974">
    <property type="entry name" value="MetAP_1"/>
    <property type="match status" value="1"/>
</dbReference>
<feature type="binding site" evidence="6">
    <location>
        <position position="175"/>
    </location>
    <ligand>
        <name>substrate</name>
    </ligand>
</feature>
<dbReference type="InterPro" id="IPR036005">
    <property type="entry name" value="Creatinase/aminopeptidase-like"/>
</dbReference>
<dbReference type="GO" id="GO:0005829">
    <property type="term" value="C:cytosol"/>
    <property type="evidence" value="ECO:0007669"/>
    <property type="project" value="TreeGrafter"/>
</dbReference>
<dbReference type="EMBL" id="CP048838">
    <property type="protein sequence ID" value="QJA01624.1"/>
    <property type="molecule type" value="Genomic_DNA"/>
</dbReference>
<dbReference type="RefSeq" id="WP_002607437.1">
    <property type="nucleotide sequence ID" value="NZ_AP025565.1"/>
</dbReference>
<dbReference type="InterPro" id="IPR000994">
    <property type="entry name" value="Pept_M24"/>
</dbReference>
<feature type="binding site" evidence="6">
    <location>
        <position position="232"/>
    </location>
    <ligand>
        <name>a divalent metal cation</name>
        <dbReference type="ChEBI" id="CHEBI:60240"/>
        <label>1</label>
    </ligand>
</feature>
<feature type="binding site" evidence="6">
    <location>
        <position position="168"/>
    </location>
    <ligand>
        <name>a divalent metal cation</name>
        <dbReference type="ChEBI" id="CHEBI:60240"/>
        <label>2</label>
        <note>catalytic</note>
    </ligand>
</feature>
<proteinExistence type="inferred from homology"/>
<dbReference type="PROSITE" id="PS00680">
    <property type="entry name" value="MAP_1"/>
    <property type="match status" value="1"/>
</dbReference>
<dbReference type="Proteomes" id="UP000503330">
    <property type="component" value="Chromosome"/>
</dbReference>
<comment type="subunit">
    <text evidence="6">Monomer.</text>
</comment>
<evidence type="ECO:0000256" key="7">
    <source>
        <dbReference type="RuleBase" id="RU003653"/>
    </source>
</evidence>
<dbReference type="GO" id="GO:0070006">
    <property type="term" value="F:metalloaminopeptidase activity"/>
    <property type="evidence" value="ECO:0007669"/>
    <property type="project" value="UniProtKB-UniRule"/>
</dbReference>
<dbReference type="PANTHER" id="PTHR43330:SF27">
    <property type="entry name" value="METHIONINE AMINOPEPTIDASE"/>
    <property type="match status" value="1"/>
</dbReference>
<keyword evidence="4 6" id="KW-0479">Metal-binding</keyword>
<reference evidence="10" key="4">
    <citation type="journal article" date="2022" name="Clin. Infect. Dis.">
        <title>Association between Clostridium innocuum and antibiotic-associated diarrhea in adults and children: A cross-sectional study and comparative genomics analysis.</title>
        <authorList>
            <person name="Cherny K.E."/>
            <person name="Muscat E.B."/>
            <person name="Balaji A."/>
            <person name="Mukherjee J."/>
            <person name="Ozer E.A."/>
            <person name="Angarone M.P."/>
            <person name="Hauser A.R."/>
            <person name="Sichel J.S."/>
            <person name="Amponsah E."/>
            <person name="Kociolek L.K."/>
        </authorList>
    </citation>
    <scope>NUCLEOTIDE SEQUENCE</scope>
    <source>
        <strain evidence="10">NU1-AC-029v</strain>
    </source>
</reference>
<dbReference type="Gene3D" id="3.90.230.10">
    <property type="entry name" value="Creatinase/methionine aminopeptidase superfamily"/>
    <property type="match status" value="1"/>
</dbReference>
<feature type="binding site" evidence="6">
    <location>
        <position position="105"/>
    </location>
    <ligand>
        <name>a divalent metal cation</name>
        <dbReference type="ChEBI" id="CHEBI:60240"/>
        <label>2</label>
        <note>catalytic</note>
    </ligand>
</feature>
<dbReference type="PANTHER" id="PTHR43330">
    <property type="entry name" value="METHIONINE AMINOPEPTIDASE"/>
    <property type="match status" value="1"/>
</dbReference>
<feature type="binding site" evidence="6">
    <location>
        <position position="201"/>
    </location>
    <ligand>
        <name>a divalent metal cation</name>
        <dbReference type="ChEBI" id="CHEBI:60240"/>
        <label>2</label>
        <note>catalytic</note>
    </ligand>
</feature>
<feature type="binding site" evidence="6">
    <location>
        <position position="232"/>
    </location>
    <ligand>
        <name>a divalent metal cation</name>
        <dbReference type="ChEBI" id="CHEBI:60240"/>
        <label>2</label>
        <note>catalytic</note>
    </ligand>
</feature>
<dbReference type="EMBL" id="JAKTMA010000009">
    <property type="protein sequence ID" value="MCR0232421.1"/>
    <property type="molecule type" value="Genomic_DNA"/>
</dbReference>
<dbReference type="GO" id="GO:0004239">
    <property type="term" value="F:initiator methionyl aminopeptidase activity"/>
    <property type="evidence" value="ECO:0007669"/>
    <property type="project" value="UniProtKB-UniRule"/>
</dbReference>
<evidence type="ECO:0000256" key="5">
    <source>
        <dbReference type="ARBA" id="ARBA00022801"/>
    </source>
</evidence>
<feature type="domain" description="Peptidase M24" evidence="8">
    <location>
        <begin position="12"/>
        <end position="239"/>
    </location>
</feature>
<evidence type="ECO:0000313" key="13">
    <source>
        <dbReference type="Proteomes" id="UP000030008"/>
    </source>
</evidence>
<dbReference type="EMBL" id="WWTN01000007">
    <property type="protein sequence ID" value="MZH55228.1"/>
    <property type="molecule type" value="Genomic_DNA"/>
</dbReference>
<keyword evidence="3 6" id="KW-0645">Protease</keyword>
<dbReference type="Pfam" id="PF00557">
    <property type="entry name" value="Peptidase_M24"/>
    <property type="match status" value="1"/>
</dbReference>
<keyword evidence="2 6" id="KW-0031">Aminopeptidase</keyword>
<evidence type="ECO:0000313" key="14">
    <source>
        <dbReference type="Proteomes" id="UP000503330"/>
    </source>
</evidence>
<dbReference type="InterPro" id="IPR001714">
    <property type="entry name" value="Pept_M24_MAP"/>
</dbReference>
<accession>A0A099I4U6</accession>
<protein>
    <recommendedName>
        <fullName evidence="6 7">Methionine aminopeptidase</fullName>
        <shortName evidence="6">MAP</shortName>
        <shortName evidence="6">MetAP</shortName>
        <ecNumber evidence="6 7">3.4.11.18</ecNumber>
    </recommendedName>
    <alternativeName>
        <fullName evidence="6">Peptidase M</fullName>
    </alternativeName>
</protein>
<dbReference type="EC" id="3.4.11.18" evidence="6 7"/>
<keyword evidence="5 6" id="KW-0378">Hydrolase</keyword>
<dbReference type="GO" id="GO:0046872">
    <property type="term" value="F:metal ion binding"/>
    <property type="evidence" value="ECO:0007669"/>
    <property type="project" value="UniProtKB-UniRule"/>
</dbReference>
<evidence type="ECO:0000256" key="1">
    <source>
        <dbReference type="ARBA" id="ARBA00002521"/>
    </source>
</evidence>
<gene>
    <name evidence="6 10" type="primary">map</name>
    <name evidence="9" type="ORF">CIAN88_11765</name>
    <name evidence="12" type="ORF">G4D54_03880</name>
    <name evidence="11" type="ORF">GT664_05475</name>
    <name evidence="10" type="ORF">MKC95_06540</name>
</gene>
<comment type="catalytic activity">
    <reaction evidence="6 7">
        <text>Release of N-terminal amino acids, preferentially methionine, from peptides and arylamides.</text>
        <dbReference type="EC" id="3.4.11.18"/>
    </reaction>
</comment>
<evidence type="ECO:0000256" key="3">
    <source>
        <dbReference type="ARBA" id="ARBA00022670"/>
    </source>
</evidence>
<reference evidence="9 13" key="1">
    <citation type="submission" date="2014-08" db="EMBL/GenBank/DDBJ databases">
        <title>Clostridium innocuum, an unnegligible vancomycin-resistant pathogen causing extra-intestinal infections.</title>
        <authorList>
            <person name="Feng Y."/>
            <person name="Chiu C.-H."/>
        </authorList>
    </citation>
    <scope>NUCLEOTIDE SEQUENCE [LARGE SCALE GENOMIC DNA]</scope>
    <source>
        <strain evidence="9 13">AN88</strain>
    </source>
</reference>
<dbReference type="GO" id="GO:0006508">
    <property type="term" value="P:proteolysis"/>
    <property type="evidence" value="ECO:0007669"/>
    <property type="project" value="UniProtKB-KW"/>
</dbReference>
<dbReference type="GeneID" id="61924647"/>
<dbReference type="Proteomes" id="UP000030008">
    <property type="component" value="Unassembled WGS sequence"/>
</dbReference>
<reference evidence="11" key="2">
    <citation type="journal article" date="2019" name="Nat. Med.">
        <title>A library of human gut bacterial isolates paired with longitudinal multiomics data enables mechanistic microbiome research.</title>
        <authorList>
            <person name="Poyet M."/>
            <person name="Groussin M."/>
            <person name="Gibbons S.M."/>
            <person name="Avila-Pacheco J."/>
            <person name="Jiang X."/>
            <person name="Kearney S.M."/>
            <person name="Perrotta A.R."/>
            <person name="Berdy B."/>
            <person name="Zhao S."/>
            <person name="Lieberman T.D."/>
            <person name="Swanson P.K."/>
            <person name="Smith M."/>
            <person name="Roesemann S."/>
            <person name="Alexander J.E."/>
            <person name="Rich S.A."/>
            <person name="Livny J."/>
            <person name="Vlamakis H."/>
            <person name="Clish C."/>
            <person name="Bullock K."/>
            <person name="Deik A."/>
            <person name="Scott J."/>
            <person name="Pierce K.A."/>
            <person name="Xavier R.J."/>
            <person name="Alm E.J."/>
        </authorList>
    </citation>
    <scope>NUCLEOTIDE SEQUENCE</scope>
    <source>
        <strain evidence="11">BIOML-A12</strain>
    </source>
</reference>
<comment type="similarity">
    <text evidence="6">Belongs to the peptidase M24A family. Methionine aminopeptidase type 1 subfamily.</text>
</comment>
<evidence type="ECO:0000313" key="10">
    <source>
        <dbReference type="EMBL" id="MCR0232421.1"/>
    </source>
</evidence>
<reference evidence="12 14" key="3">
    <citation type="submission" date="2020-02" db="EMBL/GenBank/DDBJ databases">
        <authorList>
            <person name="Kociolek L.K."/>
            <person name="Ozer E.A."/>
        </authorList>
    </citation>
    <scope>NUCLEOTIDE SEQUENCE [LARGE SCALE GENOMIC DNA]</scope>
    <source>
        <strain evidence="12 14">ATCC 14501</strain>
    </source>
</reference>
<evidence type="ECO:0000313" key="12">
    <source>
        <dbReference type="EMBL" id="QJA01624.1"/>
    </source>
</evidence>
<feature type="binding site" evidence="6">
    <location>
        <position position="94"/>
    </location>
    <ligand>
        <name>a divalent metal cation</name>
        <dbReference type="ChEBI" id="CHEBI:60240"/>
        <label>1</label>
    </ligand>
</feature>
<comment type="cofactor">
    <cofactor evidence="6">
        <name>Co(2+)</name>
        <dbReference type="ChEBI" id="CHEBI:48828"/>
    </cofactor>
    <cofactor evidence="6">
        <name>Zn(2+)</name>
        <dbReference type="ChEBI" id="CHEBI:29105"/>
    </cofactor>
    <cofactor evidence="6">
        <name>Mn(2+)</name>
        <dbReference type="ChEBI" id="CHEBI:29035"/>
    </cofactor>
    <cofactor evidence="6">
        <name>Fe(2+)</name>
        <dbReference type="ChEBI" id="CHEBI:29033"/>
    </cofactor>
    <text evidence="6">Binds 2 divalent metal cations per subunit. Has a high-affinity and a low affinity metal-binding site. The true nature of the physiological cofactor is under debate. The enzyme is active with cobalt, zinc, manganese or divalent iron ions. Most likely, methionine aminopeptidases function as mononuclear Fe(2+)-metalloproteases under physiological conditions, and the catalytically relevant metal-binding site has been assigned to the histidine-containing high-affinity site.</text>
</comment>
<dbReference type="CDD" id="cd01086">
    <property type="entry name" value="MetAP1"/>
    <property type="match status" value="1"/>
</dbReference>
<evidence type="ECO:0000313" key="9">
    <source>
        <dbReference type="EMBL" id="KGJ52964.1"/>
    </source>
</evidence>
<dbReference type="InterPro" id="IPR002467">
    <property type="entry name" value="Pept_M24A_MAP1"/>
</dbReference>
<dbReference type="NCBIfam" id="TIGR00500">
    <property type="entry name" value="met_pdase_I"/>
    <property type="match status" value="1"/>
</dbReference>
<comment type="function">
    <text evidence="1 6">Removes the N-terminal methionine from nascent proteins. The N-terminal methionine is often cleaved when the second residue in the primary sequence is small and uncharged (Met-Ala-, Cys, Gly, Pro, Ser, Thr, or Val). Requires deformylation of the N(alpha)-formylated initiator methionine before it can be hydrolyzed.</text>
</comment>
<dbReference type="Proteomes" id="UP001203972">
    <property type="component" value="Unassembled WGS sequence"/>
</dbReference>
<dbReference type="PRINTS" id="PR00599">
    <property type="entry name" value="MAPEPTIDASE"/>
</dbReference>
<feature type="binding site" evidence="6">
    <location>
        <position position="105"/>
    </location>
    <ligand>
        <name>a divalent metal cation</name>
        <dbReference type="ChEBI" id="CHEBI:60240"/>
        <label>1</label>
    </ligand>
</feature>
<evidence type="ECO:0000313" key="11">
    <source>
        <dbReference type="EMBL" id="MZH55228.1"/>
    </source>
</evidence>
<evidence type="ECO:0000256" key="4">
    <source>
        <dbReference type="ARBA" id="ARBA00022723"/>
    </source>
</evidence>
<dbReference type="EMBL" id="JQIF01000049">
    <property type="protein sequence ID" value="KGJ52964.1"/>
    <property type="molecule type" value="Genomic_DNA"/>
</dbReference>
<feature type="binding site" evidence="6">
    <location>
        <position position="77"/>
    </location>
    <ligand>
        <name>substrate</name>
    </ligand>
</feature>